<evidence type="ECO:0000256" key="5">
    <source>
        <dbReference type="SAM" id="MobiDB-lite"/>
    </source>
</evidence>
<dbReference type="InterPro" id="IPR001680">
    <property type="entry name" value="WD40_rpt"/>
</dbReference>
<evidence type="ECO:0000259" key="6">
    <source>
        <dbReference type="PROSITE" id="PS51704"/>
    </source>
</evidence>
<dbReference type="InterPro" id="IPR039724">
    <property type="entry name" value="WDR91"/>
</dbReference>
<feature type="domain" description="GP-PDE" evidence="6">
    <location>
        <begin position="652"/>
        <end position="891"/>
    </location>
</feature>
<dbReference type="InterPro" id="IPR006594">
    <property type="entry name" value="LisH"/>
</dbReference>
<feature type="compositionally biased region" description="Polar residues" evidence="5">
    <location>
        <begin position="509"/>
        <end position="518"/>
    </location>
</feature>
<dbReference type="PROSITE" id="PS50896">
    <property type="entry name" value="LISH"/>
    <property type="match status" value="1"/>
</dbReference>
<dbReference type="EMBL" id="CAJVQB010005892">
    <property type="protein sequence ID" value="CAG8672549.1"/>
    <property type="molecule type" value="Genomic_DNA"/>
</dbReference>
<dbReference type="PROSITE" id="PS51704">
    <property type="entry name" value="GP_PDE"/>
    <property type="match status" value="1"/>
</dbReference>
<feature type="region of interest" description="Disordered" evidence="5">
    <location>
        <begin position="248"/>
        <end position="270"/>
    </location>
</feature>
<name>A0ABN7UTH4_GIGMA</name>
<comment type="subcellular location">
    <subcellularLocation>
        <location evidence="1">Early endosome membrane</location>
        <topology evidence="1">Peripheral membrane protein</topology>
    </subcellularLocation>
    <subcellularLocation>
        <location evidence="2">Late endosome membrane</location>
    </subcellularLocation>
</comment>
<dbReference type="Gene3D" id="2.130.10.10">
    <property type="entry name" value="YVTN repeat-like/Quinoprotein amine dehydrogenase"/>
    <property type="match status" value="2"/>
</dbReference>
<protein>
    <submittedName>
        <fullName evidence="7">13389_t:CDS:1</fullName>
    </submittedName>
</protein>
<organism evidence="7 8">
    <name type="scientific">Gigaspora margarita</name>
    <dbReference type="NCBI Taxonomy" id="4874"/>
    <lineage>
        <taxon>Eukaryota</taxon>
        <taxon>Fungi</taxon>
        <taxon>Fungi incertae sedis</taxon>
        <taxon>Mucoromycota</taxon>
        <taxon>Glomeromycotina</taxon>
        <taxon>Glomeromycetes</taxon>
        <taxon>Diversisporales</taxon>
        <taxon>Gigasporaceae</taxon>
        <taxon>Gigaspora</taxon>
    </lineage>
</organism>
<evidence type="ECO:0000256" key="3">
    <source>
        <dbReference type="ARBA" id="ARBA00006128"/>
    </source>
</evidence>
<evidence type="ECO:0000313" key="8">
    <source>
        <dbReference type="Proteomes" id="UP000789901"/>
    </source>
</evidence>
<dbReference type="SUPFAM" id="SSF50978">
    <property type="entry name" value="WD40 repeat-like"/>
    <property type="match status" value="1"/>
</dbReference>
<gene>
    <name evidence="7" type="ORF">GMARGA_LOCUS10507</name>
</gene>
<dbReference type="SUPFAM" id="SSF51695">
    <property type="entry name" value="PLC-like phosphodiesterases"/>
    <property type="match status" value="1"/>
</dbReference>
<dbReference type="InterPro" id="IPR015943">
    <property type="entry name" value="WD40/YVTN_repeat-like_dom_sf"/>
</dbReference>
<evidence type="ECO:0000256" key="4">
    <source>
        <dbReference type="ARBA" id="ARBA00022753"/>
    </source>
</evidence>
<proteinExistence type="inferred from homology"/>
<sequence length="935" mass="106667">MDSFQVDSSFQQVDELIKEYLLFRGFSATFRSFESECRNDKDKRFQADKIIEELYTFITNSDINALIDYWKYLDLRYFSRLDARFFGSVKKFEENLLKYYLVYATQQKRREKVLEFFDAFGTELNGNSGWTKWFGLPFSRDPTIDPNYEIFFTKQWLEMFTISLHNFLSAIFQNMPLPSLLCFNIDRLQRYVLEDEIKTLRNEINSIKNGKTETGNGDTEIKLKINKPQEPTNYTKMLQRARSLFDQKDKNVPSRSQSIQSTTSNKVNSDNNSVKSAEIYADDLCLTPIFEYAIDNSQELPGEDINPFTIMSQFLMGTDERFVKIYNKESQSIVHEFQTDEHFPRVKQINCSPVEPLFACSSSPKEVDDGWNNVNGSLITWNLKTMMIQDKFILEPSMSKASGLPVAPIETLQFNHNGQMLVTGDRLGCIRIFDIRSFKPIMEWSLPKITNISLSKKGNGVICSSRFSFDENTIYVVDEAGDLMQWSIHKPGTIISHSHLNGFPPSPSLSPNHASLTKPSFRKRTSSTSSVRSTKSNKSFSGIYLTNGFGGGSSNNGNNGVTNGGNLNKVSMVSFSNDTKHVLCVGGNGGYQGVIYQTSTGNQVQLLAPHNSALTAVDWTTVNGNSVLTGAMDGSVRVTKMDIGCLLKTNKPFIVGHRGASDSYPENTILSIEQAINDGVDAIEFDIRLTLDDEIIILHDSSLDRTTTGKGEASTRNFHGYIEFLTTKEQPHCNIPRFQDILEVFLKQKDSKVWAVIDVKLENSPRILMVLSTLLKQHDYLSRFMDRFILGIWHPKFLSVARQYLPELPIVYIGYSLNIARKYFSDVDGYNIWFIPLCNNNDGKNFINDAHELSKPVFAWTVNRYAYADDCNNCKVDAILTDKPKDFINYYRSGEKNNNNSWLPTWGTYLLYSTLKFLLEYLYIKELKKYGELDV</sequence>
<dbReference type="InterPro" id="IPR056327">
    <property type="entry name" value="ARMC9_CTLH-like_dom"/>
</dbReference>
<dbReference type="Pfam" id="PF00400">
    <property type="entry name" value="WD40"/>
    <property type="match status" value="1"/>
</dbReference>
<dbReference type="InterPro" id="IPR036322">
    <property type="entry name" value="WD40_repeat_dom_sf"/>
</dbReference>
<dbReference type="InterPro" id="IPR017946">
    <property type="entry name" value="PLC-like_Pdiesterase_TIM-brl"/>
</dbReference>
<dbReference type="PANTHER" id="PTHR13083">
    <property type="entry name" value="WD REPEAT-CONTAINING PROTEIN 91"/>
    <property type="match status" value="1"/>
</dbReference>
<keyword evidence="8" id="KW-1185">Reference proteome</keyword>
<comment type="caution">
    <text evidence="7">The sequence shown here is derived from an EMBL/GenBank/DDBJ whole genome shotgun (WGS) entry which is preliminary data.</text>
</comment>
<accession>A0ABN7UTH4</accession>
<dbReference type="SMART" id="SM00320">
    <property type="entry name" value="WD40"/>
    <property type="match status" value="2"/>
</dbReference>
<evidence type="ECO:0000256" key="1">
    <source>
        <dbReference type="ARBA" id="ARBA00004220"/>
    </source>
</evidence>
<keyword evidence="4" id="KW-0967">Endosome</keyword>
<feature type="compositionally biased region" description="Low complexity" evidence="5">
    <location>
        <begin position="526"/>
        <end position="535"/>
    </location>
</feature>
<dbReference type="PANTHER" id="PTHR13083:SF3">
    <property type="entry name" value="WD REPEAT-CONTAINING PROTEIN 91"/>
    <property type="match status" value="1"/>
</dbReference>
<dbReference type="Proteomes" id="UP000789901">
    <property type="component" value="Unassembled WGS sequence"/>
</dbReference>
<comment type="similarity">
    <text evidence="3">Belongs to the WD repeat WDR91 family.</text>
</comment>
<dbReference type="Pfam" id="PF03009">
    <property type="entry name" value="GDPD"/>
    <property type="match status" value="1"/>
</dbReference>
<dbReference type="Gene3D" id="3.20.20.190">
    <property type="entry name" value="Phosphatidylinositol (PI) phosphodiesterase"/>
    <property type="match status" value="1"/>
</dbReference>
<evidence type="ECO:0000256" key="2">
    <source>
        <dbReference type="ARBA" id="ARBA00004414"/>
    </source>
</evidence>
<reference evidence="7 8" key="1">
    <citation type="submission" date="2021-06" db="EMBL/GenBank/DDBJ databases">
        <authorList>
            <person name="Kallberg Y."/>
            <person name="Tangrot J."/>
            <person name="Rosling A."/>
        </authorList>
    </citation>
    <scope>NUCLEOTIDE SEQUENCE [LARGE SCALE GENOMIC DNA]</scope>
    <source>
        <strain evidence="7 8">120-4 pot B 10/14</strain>
    </source>
</reference>
<feature type="compositionally biased region" description="Low complexity" evidence="5">
    <location>
        <begin position="261"/>
        <end position="270"/>
    </location>
</feature>
<feature type="region of interest" description="Disordered" evidence="5">
    <location>
        <begin position="506"/>
        <end position="535"/>
    </location>
</feature>
<evidence type="ECO:0000313" key="7">
    <source>
        <dbReference type="EMBL" id="CAG8672549.1"/>
    </source>
</evidence>
<dbReference type="InterPro" id="IPR030395">
    <property type="entry name" value="GP_PDE_dom"/>
</dbReference>
<dbReference type="Pfam" id="PF23138">
    <property type="entry name" value="CTLH_Armc9"/>
    <property type="match status" value="1"/>
</dbReference>